<gene>
    <name evidence="1" type="ORF">Sradi_2095400</name>
</gene>
<reference evidence="1" key="2">
    <citation type="journal article" date="2024" name="Plant">
        <title>Genomic evolution and insights into agronomic trait innovations of Sesamum species.</title>
        <authorList>
            <person name="Miao H."/>
            <person name="Wang L."/>
            <person name="Qu L."/>
            <person name="Liu H."/>
            <person name="Sun Y."/>
            <person name="Le M."/>
            <person name="Wang Q."/>
            <person name="Wei S."/>
            <person name="Zheng Y."/>
            <person name="Lin W."/>
            <person name="Duan Y."/>
            <person name="Cao H."/>
            <person name="Xiong S."/>
            <person name="Wang X."/>
            <person name="Wei L."/>
            <person name="Li C."/>
            <person name="Ma Q."/>
            <person name="Ju M."/>
            <person name="Zhao R."/>
            <person name="Li G."/>
            <person name="Mu C."/>
            <person name="Tian Q."/>
            <person name="Mei H."/>
            <person name="Zhang T."/>
            <person name="Gao T."/>
            <person name="Zhang H."/>
        </authorList>
    </citation>
    <scope>NUCLEOTIDE SEQUENCE</scope>
    <source>
        <strain evidence="1">G02</strain>
    </source>
</reference>
<protein>
    <submittedName>
        <fullName evidence="1">Uncharacterized protein</fullName>
    </submittedName>
</protein>
<dbReference type="AlphaFoldDB" id="A0AAW2TLM9"/>
<dbReference type="EMBL" id="JACGWJ010000008">
    <property type="protein sequence ID" value="KAL0404546.1"/>
    <property type="molecule type" value="Genomic_DNA"/>
</dbReference>
<organism evidence="1">
    <name type="scientific">Sesamum radiatum</name>
    <name type="common">Black benniseed</name>
    <dbReference type="NCBI Taxonomy" id="300843"/>
    <lineage>
        <taxon>Eukaryota</taxon>
        <taxon>Viridiplantae</taxon>
        <taxon>Streptophyta</taxon>
        <taxon>Embryophyta</taxon>
        <taxon>Tracheophyta</taxon>
        <taxon>Spermatophyta</taxon>
        <taxon>Magnoliopsida</taxon>
        <taxon>eudicotyledons</taxon>
        <taxon>Gunneridae</taxon>
        <taxon>Pentapetalae</taxon>
        <taxon>asterids</taxon>
        <taxon>lamiids</taxon>
        <taxon>Lamiales</taxon>
        <taxon>Pedaliaceae</taxon>
        <taxon>Sesamum</taxon>
    </lineage>
</organism>
<comment type="caution">
    <text evidence="1">The sequence shown here is derived from an EMBL/GenBank/DDBJ whole genome shotgun (WGS) entry which is preliminary data.</text>
</comment>
<sequence length="66" mass="6996">MGEPQCGGPLEVLAEGSSFFCLMIAAEGQGRSLSSFFPGASTSDRVATPEELQVTRFRRATVTIAE</sequence>
<accession>A0AAW2TLM9</accession>
<proteinExistence type="predicted"/>
<reference evidence="1" key="1">
    <citation type="submission" date="2020-06" db="EMBL/GenBank/DDBJ databases">
        <authorList>
            <person name="Li T."/>
            <person name="Hu X."/>
            <person name="Zhang T."/>
            <person name="Song X."/>
            <person name="Zhang H."/>
            <person name="Dai N."/>
            <person name="Sheng W."/>
            <person name="Hou X."/>
            <person name="Wei L."/>
        </authorList>
    </citation>
    <scope>NUCLEOTIDE SEQUENCE</scope>
    <source>
        <strain evidence="1">G02</strain>
        <tissue evidence="1">Leaf</tissue>
    </source>
</reference>
<name>A0AAW2TLM9_SESRA</name>
<evidence type="ECO:0000313" key="1">
    <source>
        <dbReference type="EMBL" id="KAL0404546.1"/>
    </source>
</evidence>